<name>A0A8J5RTV7_ZIZPA</name>
<reference evidence="1" key="2">
    <citation type="submission" date="2021-02" db="EMBL/GenBank/DDBJ databases">
        <authorList>
            <person name="Kimball J.A."/>
            <person name="Haas M.W."/>
            <person name="Macchietto M."/>
            <person name="Kono T."/>
            <person name="Duquette J."/>
            <person name="Shao M."/>
        </authorList>
    </citation>
    <scope>NUCLEOTIDE SEQUENCE</scope>
    <source>
        <tissue evidence="1">Fresh leaf tissue</tissue>
    </source>
</reference>
<dbReference type="Proteomes" id="UP000729402">
    <property type="component" value="Unassembled WGS sequence"/>
</dbReference>
<organism evidence="1 2">
    <name type="scientific">Zizania palustris</name>
    <name type="common">Northern wild rice</name>
    <dbReference type="NCBI Taxonomy" id="103762"/>
    <lineage>
        <taxon>Eukaryota</taxon>
        <taxon>Viridiplantae</taxon>
        <taxon>Streptophyta</taxon>
        <taxon>Embryophyta</taxon>
        <taxon>Tracheophyta</taxon>
        <taxon>Spermatophyta</taxon>
        <taxon>Magnoliopsida</taxon>
        <taxon>Liliopsida</taxon>
        <taxon>Poales</taxon>
        <taxon>Poaceae</taxon>
        <taxon>BOP clade</taxon>
        <taxon>Oryzoideae</taxon>
        <taxon>Oryzeae</taxon>
        <taxon>Zizaniinae</taxon>
        <taxon>Zizania</taxon>
    </lineage>
</organism>
<evidence type="ECO:0000313" key="1">
    <source>
        <dbReference type="EMBL" id="KAG8053399.1"/>
    </source>
</evidence>
<sequence length="104" mass="11449">MTTATSASTIDPLIKAIAELKQAIANIEVRLTNLEAWMGLAPVASKLPSCPYDVLGFHTVPLPPSLDVEAEAQEERNDRRRSTPSLSRRLWTSLRVVITNINIP</sequence>
<accession>A0A8J5RTV7</accession>
<reference evidence="1" key="1">
    <citation type="journal article" date="2021" name="bioRxiv">
        <title>Whole Genome Assembly and Annotation of Northern Wild Rice, Zizania palustris L., Supports a Whole Genome Duplication in the Zizania Genus.</title>
        <authorList>
            <person name="Haas M."/>
            <person name="Kono T."/>
            <person name="Macchietto M."/>
            <person name="Millas R."/>
            <person name="McGilp L."/>
            <person name="Shao M."/>
            <person name="Duquette J."/>
            <person name="Hirsch C.N."/>
            <person name="Kimball J."/>
        </authorList>
    </citation>
    <scope>NUCLEOTIDE SEQUENCE</scope>
    <source>
        <tissue evidence="1">Fresh leaf tissue</tissue>
    </source>
</reference>
<comment type="caution">
    <text evidence="1">The sequence shown here is derived from an EMBL/GenBank/DDBJ whole genome shotgun (WGS) entry which is preliminary data.</text>
</comment>
<keyword evidence="2" id="KW-1185">Reference proteome</keyword>
<evidence type="ECO:0000313" key="2">
    <source>
        <dbReference type="Proteomes" id="UP000729402"/>
    </source>
</evidence>
<protein>
    <submittedName>
        <fullName evidence="1">Uncharacterized protein</fullName>
    </submittedName>
</protein>
<dbReference type="EMBL" id="JAAALK010000288">
    <property type="protein sequence ID" value="KAG8053399.1"/>
    <property type="molecule type" value="Genomic_DNA"/>
</dbReference>
<dbReference type="AlphaFoldDB" id="A0A8J5RTV7"/>
<proteinExistence type="predicted"/>
<gene>
    <name evidence="1" type="ORF">GUJ93_ZPchr0001g30745</name>
</gene>